<comment type="caution">
    <text evidence="1">The sequence shown here is derived from an EMBL/GenBank/DDBJ whole genome shotgun (WGS) entry which is preliminary data.</text>
</comment>
<dbReference type="EMBL" id="RQPJ01000008">
    <property type="protein sequence ID" value="RTE53038.1"/>
    <property type="molecule type" value="Genomic_DNA"/>
</dbReference>
<organism evidence="1 2">
    <name type="scientific">Arenibacter aquaticus</name>
    <dbReference type="NCBI Taxonomy" id="2489054"/>
    <lineage>
        <taxon>Bacteria</taxon>
        <taxon>Pseudomonadati</taxon>
        <taxon>Bacteroidota</taxon>
        <taxon>Flavobacteriia</taxon>
        <taxon>Flavobacteriales</taxon>
        <taxon>Flavobacteriaceae</taxon>
        <taxon>Arenibacter</taxon>
    </lineage>
</organism>
<evidence type="ECO:0000313" key="2">
    <source>
        <dbReference type="Proteomes" id="UP000267585"/>
    </source>
</evidence>
<evidence type="ECO:0000313" key="1">
    <source>
        <dbReference type="EMBL" id="RTE53038.1"/>
    </source>
</evidence>
<proteinExistence type="predicted"/>
<keyword evidence="2" id="KW-1185">Reference proteome</keyword>
<name>A0A3S0CMH9_9FLAO</name>
<dbReference type="Proteomes" id="UP000267585">
    <property type="component" value="Unassembled WGS sequence"/>
</dbReference>
<dbReference type="AlphaFoldDB" id="A0A3S0CMH9"/>
<accession>A0A3S0CMH9</accession>
<protein>
    <submittedName>
        <fullName evidence="1">Uncharacterized protein</fullName>
    </submittedName>
</protein>
<dbReference type="OrthoDB" id="1453538at2"/>
<sequence>MKNQYCKVGTVTTMTIDTNELGLLKRQYQNFMDKASNFRCSDTRLAEFFELKAMKIDKILKGKMQ</sequence>
<gene>
    <name evidence="1" type="ORF">EHW67_12720</name>
</gene>
<dbReference type="RefSeq" id="WP_126162771.1">
    <property type="nucleotide sequence ID" value="NZ_RQPJ01000008.1"/>
</dbReference>
<reference evidence="1 2" key="1">
    <citation type="submission" date="2018-11" db="EMBL/GenBank/DDBJ databases">
        <title>Arenibacter aquaticus sp.nov., a marine bacterium isolated from surface seawater in the South China Sea.</title>
        <authorList>
            <person name="Guo J."/>
            <person name="Sun J."/>
        </authorList>
    </citation>
    <scope>NUCLEOTIDE SEQUENCE [LARGE SCALE GENOMIC DNA]</scope>
    <source>
        <strain evidence="1 2">GUO666</strain>
    </source>
</reference>